<dbReference type="RefSeq" id="WP_100001969.1">
    <property type="nucleotide sequence ID" value="NZ_CP017941.1"/>
</dbReference>
<evidence type="ECO:0000256" key="2">
    <source>
        <dbReference type="ARBA" id="ARBA00023002"/>
    </source>
</evidence>
<evidence type="ECO:0000313" key="6">
    <source>
        <dbReference type="Proteomes" id="UP000232163"/>
    </source>
</evidence>
<dbReference type="OrthoDB" id="9812625at2"/>
<dbReference type="GO" id="GO:0016491">
    <property type="term" value="F:oxidoreductase activity"/>
    <property type="evidence" value="ECO:0007669"/>
    <property type="project" value="UniProtKB-KW"/>
</dbReference>
<gene>
    <name evidence="5" type="ORF">B5P45_09860</name>
</gene>
<dbReference type="InterPro" id="IPR016161">
    <property type="entry name" value="Ald_DH/histidinol_DH"/>
</dbReference>
<dbReference type="PANTHER" id="PTHR42986">
    <property type="entry name" value="BENZALDEHYDE DEHYDROGENASE YFMT"/>
    <property type="match status" value="1"/>
</dbReference>
<evidence type="ECO:0000259" key="4">
    <source>
        <dbReference type="Pfam" id="PF00171"/>
    </source>
</evidence>
<dbReference type="InterPro" id="IPR015590">
    <property type="entry name" value="Aldehyde_DH_dom"/>
</dbReference>
<reference evidence="5 6" key="1">
    <citation type="journal article" date="2017" name="Int J Environ Stud">
        <title>Does the Miocene-Pliocene relict legume Oxytropis triphylla form nitrogen-fixing nodules with a combination of bacterial strains?</title>
        <authorList>
            <person name="Safronova V."/>
            <person name="Belimov A."/>
            <person name="Sazanova A."/>
            <person name="Kuznetsova I."/>
            <person name="Popova J."/>
            <person name="Andronov E."/>
            <person name="Verkhozina A."/>
            <person name="Tikhonovich I."/>
        </authorList>
    </citation>
    <scope>NUCLEOTIDE SEQUENCE [LARGE SCALE GENOMIC DNA]</scope>
    <source>
        <strain evidence="5 6">Tri-38</strain>
    </source>
</reference>
<dbReference type="KEGG" id="pht:BLM14_21500"/>
<organism evidence="5 6">
    <name type="scientific">Phyllobacterium zundukense</name>
    <dbReference type="NCBI Taxonomy" id="1867719"/>
    <lineage>
        <taxon>Bacteria</taxon>
        <taxon>Pseudomonadati</taxon>
        <taxon>Pseudomonadota</taxon>
        <taxon>Alphaproteobacteria</taxon>
        <taxon>Hyphomicrobiales</taxon>
        <taxon>Phyllobacteriaceae</taxon>
        <taxon>Phyllobacterium</taxon>
    </lineage>
</organism>
<dbReference type="SUPFAM" id="SSF53720">
    <property type="entry name" value="ALDH-like"/>
    <property type="match status" value="1"/>
</dbReference>
<dbReference type="Proteomes" id="UP000232163">
    <property type="component" value="Unassembled WGS sequence"/>
</dbReference>
<keyword evidence="3" id="KW-0520">NAD</keyword>
<accession>A0A2N9VZP4</accession>
<keyword evidence="2" id="KW-0560">Oxidoreductase</keyword>
<evidence type="ECO:0000256" key="1">
    <source>
        <dbReference type="ARBA" id="ARBA00009986"/>
    </source>
</evidence>
<evidence type="ECO:0000313" key="5">
    <source>
        <dbReference type="EMBL" id="PIO44962.1"/>
    </source>
</evidence>
<protein>
    <recommendedName>
        <fullName evidence="4">Aldehyde dehydrogenase domain-containing protein</fullName>
    </recommendedName>
</protein>
<feature type="domain" description="Aldehyde dehydrogenase" evidence="4">
    <location>
        <begin position="11"/>
        <end position="112"/>
    </location>
</feature>
<dbReference type="AlphaFoldDB" id="A0A2N9VZP4"/>
<keyword evidence="6" id="KW-1185">Reference proteome</keyword>
<dbReference type="PANTHER" id="PTHR42986:SF1">
    <property type="entry name" value="BENZALDEHYDE DEHYDROGENASE YFMT"/>
    <property type="match status" value="1"/>
</dbReference>
<dbReference type="Pfam" id="PF00171">
    <property type="entry name" value="Aldedh"/>
    <property type="match status" value="1"/>
</dbReference>
<evidence type="ECO:0000256" key="3">
    <source>
        <dbReference type="ARBA" id="ARBA00023027"/>
    </source>
</evidence>
<comment type="caution">
    <text evidence="5">The sequence shown here is derived from an EMBL/GenBank/DDBJ whole genome shotgun (WGS) entry which is preliminary data.</text>
</comment>
<dbReference type="Gene3D" id="3.40.605.10">
    <property type="entry name" value="Aldehyde Dehydrogenase, Chain A, domain 1"/>
    <property type="match status" value="1"/>
</dbReference>
<dbReference type="EMBL" id="MZMT01000025">
    <property type="protein sequence ID" value="PIO44962.1"/>
    <property type="molecule type" value="Genomic_DNA"/>
</dbReference>
<proteinExistence type="inferred from homology"/>
<comment type="similarity">
    <text evidence="1">Belongs to the aldehyde dehydrogenase family.</text>
</comment>
<name>A0A2N9VZP4_9HYPH</name>
<dbReference type="InterPro" id="IPR016162">
    <property type="entry name" value="Ald_DH_N"/>
</dbReference>
<sequence>MSGVTFDGKWTAPEAVADVIEPATGKKLGRIGMAGPAEIASAAAKARLAQPVWAAVSYERRAEILRTADRVAEEHREEIADWLVRESGSIRPKAEFEVTLTIKALCHAALNCKNAADHA</sequence>